<feature type="region of interest" description="Disordered" evidence="1">
    <location>
        <begin position="219"/>
        <end position="247"/>
    </location>
</feature>
<reference evidence="2 3" key="1">
    <citation type="submission" date="2014-11" db="EMBL/GenBank/DDBJ databases">
        <authorList>
            <person name="Zhu J."/>
            <person name="Qi W."/>
            <person name="Song R."/>
        </authorList>
    </citation>
    <scope>NUCLEOTIDE SEQUENCE [LARGE SCALE GENOMIC DNA]</scope>
</reference>
<gene>
    <name evidence="2" type="ORF">Vbra_16177</name>
</gene>
<evidence type="ECO:0000313" key="3">
    <source>
        <dbReference type="Proteomes" id="UP000041254"/>
    </source>
</evidence>
<organism evidence="2 3">
    <name type="scientific">Vitrella brassicaformis (strain CCMP3155)</name>
    <dbReference type="NCBI Taxonomy" id="1169540"/>
    <lineage>
        <taxon>Eukaryota</taxon>
        <taxon>Sar</taxon>
        <taxon>Alveolata</taxon>
        <taxon>Colpodellida</taxon>
        <taxon>Vitrellaceae</taxon>
        <taxon>Vitrella</taxon>
    </lineage>
</organism>
<dbReference type="VEuPathDB" id="CryptoDB:Vbra_16177"/>
<keyword evidence="3" id="KW-1185">Reference proteome</keyword>
<dbReference type="Proteomes" id="UP000041254">
    <property type="component" value="Unassembled WGS sequence"/>
</dbReference>
<dbReference type="InParanoid" id="A0A0G4FTJ7"/>
<dbReference type="AlphaFoldDB" id="A0A0G4FTJ7"/>
<proteinExistence type="predicted"/>
<accession>A0A0G4FTJ7</accession>
<dbReference type="EMBL" id="CDMY01000499">
    <property type="protein sequence ID" value="CEM18265.1"/>
    <property type="molecule type" value="Genomic_DNA"/>
</dbReference>
<evidence type="ECO:0000256" key="1">
    <source>
        <dbReference type="SAM" id="MobiDB-lite"/>
    </source>
</evidence>
<name>A0A0G4FTJ7_VITBC</name>
<evidence type="ECO:0000313" key="2">
    <source>
        <dbReference type="EMBL" id="CEM18265.1"/>
    </source>
</evidence>
<sequence>MLEVYKAVHTGSTPIRFHCRRRDNAEFEGEVNKNKCESTELRFSCTCYASGAFTVACNTPEVVAYCLDEGHSKKCPKFHARKKRLMEQHNNDENAIFWPVAVVTIVWRPARRAQLGVSPAATAERSAGEERHTVPTHMEQVCRASFAQGPPLKSVQRDLLLAGQRDCICGSSNCILSGRTAITNVARRSPSTVAVGRPKDVVMAVLVLLLLRVLRHIPHRHSTDPPAPARVPAQLSTPPRLSPPRPWMQRCATLRAGRGRVRERPYRGHVSASQTDRRSPICRHRWDGCG</sequence>
<protein>
    <submittedName>
        <fullName evidence="2">Uncharacterized protein</fullName>
    </submittedName>
</protein>